<dbReference type="Gene3D" id="1.20.58.340">
    <property type="entry name" value="Magnesium transport protein CorA, transmembrane region"/>
    <property type="match status" value="1"/>
</dbReference>
<dbReference type="InterPro" id="IPR045863">
    <property type="entry name" value="CorA_TM1_TM2"/>
</dbReference>
<comment type="caution">
    <text evidence="7">The sequence shown here is derived from an EMBL/GenBank/DDBJ whole genome shotgun (WGS) entry which is preliminary data.</text>
</comment>
<reference evidence="7" key="1">
    <citation type="journal article" date="2021" name="Nat. Commun.">
        <title>Genetic determinants of endophytism in the Arabidopsis root mycobiome.</title>
        <authorList>
            <person name="Mesny F."/>
            <person name="Miyauchi S."/>
            <person name="Thiergart T."/>
            <person name="Pickel B."/>
            <person name="Atanasova L."/>
            <person name="Karlsson M."/>
            <person name="Huettel B."/>
            <person name="Barry K.W."/>
            <person name="Haridas S."/>
            <person name="Chen C."/>
            <person name="Bauer D."/>
            <person name="Andreopoulos W."/>
            <person name="Pangilinan J."/>
            <person name="LaButti K."/>
            <person name="Riley R."/>
            <person name="Lipzen A."/>
            <person name="Clum A."/>
            <person name="Drula E."/>
            <person name="Henrissat B."/>
            <person name="Kohler A."/>
            <person name="Grigoriev I.V."/>
            <person name="Martin F.M."/>
            <person name="Hacquard S."/>
        </authorList>
    </citation>
    <scope>NUCLEOTIDE SEQUENCE</scope>
    <source>
        <strain evidence="7">MPI-SDFR-AT-0120</strain>
    </source>
</reference>
<evidence type="ECO:0000256" key="4">
    <source>
        <dbReference type="ARBA" id="ARBA00023136"/>
    </source>
</evidence>
<feature type="transmembrane region" description="Helical" evidence="5">
    <location>
        <begin position="360"/>
        <end position="382"/>
    </location>
</feature>
<dbReference type="SUPFAM" id="SSF144083">
    <property type="entry name" value="Magnesium transport protein CorA, transmembrane region"/>
    <property type="match status" value="1"/>
</dbReference>
<evidence type="ECO:0000256" key="2">
    <source>
        <dbReference type="ARBA" id="ARBA00022692"/>
    </source>
</evidence>
<dbReference type="EMBL" id="JAGMVJ010000027">
    <property type="protein sequence ID" value="KAH7070305.1"/>
    <property type="molecule type" value="Genomic_DNA"/>
</dbReference>
<dbReference type="Proteomes" id="UP000813461">
    <property type="component" value="Unassembled WGS sequence"/>
</dbReference>
<feature type="transmembrane region" description="Helical" evidence="5">
    <location>
        <begin position="402"/>
        <end position="420"/>
    </location>
</feature>
<proteinExistence type="predicted"/>
<evidence type="ECO:0000256" key="5">
    <source>
        <dbReference type="SAM" id="Phobius"/>
    </source>
</evidence>
<accession>A0A8K0QVC2</accession>
<name>A0A8K0QVC2_9PLEO</name>
<dbReference type="GO" id="GO:0016020">
    <property type="term" value="C:membrane"/>
    <property type="evidence" value="ECO:0007669"/>
    <property type="project" value="UniProtKB-SubCell"/>
</dbReference>
<dbReference type="OrthoDB" id="5396681at2759"/>
<dbReference type="AlphaFoldDB" id="A0A8K0QVC2"/>
<evidence type="ECO:0000313" key="8">
    <source>
        <dbReference type="Proteomes" id="UP000813461"/>
    </source>
</evidence>
<comment type="subcellular location">
    <subcellularLocation>
        <location evidence="1">Membrane</location>
        <topology evidence="1">Multi-pass membrane protein</topology>
    </subcellularLocation>
</comment>
<organism evidence="7 8">
    <name type="scientific">Paraphoma chrysanthemicola</name>
    <dbReference type="NCBI Taxonomy" id="798071"/>
    <lineage>
        <taxon>Eukaryota</taxon>
        <taxon>Fungi</taxon>
        <taxon>Dikarya</taxon>
        <taxon>Ascomycota</taxon>
        <taxon>Pezizomycotina</taxon>
        <taxon>Dothideomycetes</taxon>
        <taxon>Pleosporomycetidae</taxon>
        <taxon>Pleosporales</taxon>
        <taxon>Pleosporineae</taxon>
        <taxon>Phaeosphaeriaceae</taxon>
        <taxon>Paraphoma</taxon>
    </lineage>
</organism>
<evidence type="ECO:0000313" key="7">
    <source>
        <dbReference type="EMBL" id="KAH7070305.1"/>
    </source>
</evidence>
<dbReference type="InterPro" id="IPR058257">
    <property type="entry name" value="CorA-like_dom"/>
</dbReference>
<evidence type="ECO:0000259" key="6">
    <source>
        <dbReference type="Pfam" id="PF26616"/>
    </source>
</evidence>
<gene>
    <name evidence="7" type="ORF">FB567DRAFT_554807</name>
</gene>
<keyword evidence="4 5" id="KW-0472">Membrane</keyword>
<evidence type="ECO:0000256" key="1">
    <source>
        <dbReference type="ARBA" id="ARBA00004141"/>
    </source>
</evidence>
<protein>
    <recommendedName>
        <fullName evidence="6">CorA-like transporter domain-containing protein</fullName>
    </recommendedName>
</protein>
<sequence>MHPNNLISAGVRSAASLAQSTSQVRSRIRDNELVFSKCQESHLVELAEIDVGASQDLINTSFKSLSQLSIHLESTLARPVTSRSRMEIYFLHQRDTWSPLSASWEMVALLADHYDLSAGFFQMLGCFRDRLISTEEGFSGISRSHFATQRSEFGWVYKYSEKKKSRTVLFVISPSPTAHFTTYLKKTLLVPEDRSTLVESPILVHSMLISMHLPSWQEYLEYHETLLLKLDMKSACSVLEQPLVTYDTLKSVREVEKNILPVSPLLTTFEELVDCLQEATRIFTQVNGRNEDILAIMETAFTTMRRESSSYKLQAMYMQTRAQMTAQSVLDSLNLGFQKLAQDQSRNTFIMARFAREDSVAIRAITLVTSFYLPFSFVATMFGMNLVDFDLDTRNLLVSNQFWLYFLVSIPLTAVTLACWRCRMQTYRKSYTMDETVLKEDARSGKSGENIETV</sequence>
<feature type="domain" description="CorA-like transporter" evidence="6">
    <location>
        <begin position="3"/>
        <end position="146"/>
    </location>
</feature>
<keyword evidence="8" id="KW-1185">Reference proteome</keyword>
<keyword evidence="3 5" id="KW-1133">Transmembrane helix</keyword>
<keyword evidence="2 5" id="KW-0812">Transmembrane</keyword>
<evidence type="ECO:0000256" key="3">
    <source>
        <dbReference type="ARBA" id="ARBA00022989"/>
    </source>
</evidence>
<dbReference type="Pfam" id="PF26616">
    <property type="entry name" value="CorA-like"/>
    <property type="match status" value="1"/>
</dbReference>